<dbReference type="EMBL" id="QKUF01000001">
    <property type="protein sequence ID" value="PZW36525.1"/>
    <property type="molecule type" value="Genomic_DNA"/>
</dbReference>
<keyword evidence="1" id="KW-0812">Transmembrane</keyword>
<feature type="transmembrane region" description="Helical" evidence="1">
    <location>
        <begin position="28"/>
        <end position="47"/>
    </location>
</feature>
<gene>
    <name evidence="2" type="ORF">EI42_00701</name>
</gene>
<name>A0A326UF23_THEHA</name>
<sequence>MSVVLIDLGLWCGFVASPDILPMHTLTVPAPFLSASIYFCVFSVESLRHLQNSTASGRVNCAICL</sequence>
<evidence type="ECO:0000313" key="3">
    <source>
        <dbReference type="Proteomes" id="UP000248806"/>
    </source>
</evidence>
<keyword evidence="1" id="KW-1133">Transmembrane helix</keyword>
<proteinExistence type="predicted"/>
<keyword evidence="1" id="KW-0472">Membrane</keyword>
<evidence type="ECO:0000256" key="1">
    <source>
        <dbReference type="SAM" id="Phobius"/>
    </source>
</evidence>
<evidence type="ECO:0000313" key="2">
    <source>
        <dbReference type="EMBL" id="PZW36525.1"/>
    </source>
</evidence>
<keyword evidence="3" id="KW-1185">Reference proteome</keyword>
<accession>A0A326UF23</accession>
<dbReference type="AlphaFoldDB" id="A0A326UF23"/>
<dbReference type="Proteomes" id="UP000248806">
    <property type="component" value="Unassembled WGS sequence"/>
</dbReference>
<comment type="caution">
    <text evidence="2">The sequence shown here is derived from an EMBL/GenBank/DDBJ whole genome shotgun (WGS) entry which is preliminary data.</text>
</comment>
<protein>
    <submittedName>
        <fullName evidence="2">Uncharacterized protein</fullName>
    </submittedName>
</protein>
<reference evidence="2 3" key="1">
    <citation type="submission" date="2018-06" db="EMBL/GenBank/DDBJ databases">
        <title>Genomic Encyclopedia of Archaeal and Bacterial Type Strains, Phase II (KMG-II): from individual species to whole genera.</title>
        <authorList>
            <person name="Goeker M."/>
        </authorList>
    </citation>
    <scope>NUCLEOTIDE SEQUENCE [LARGE SCALE GENOMIC DNA]</scope>
    <source>
        <strain evidence="2 3">ATCC BAA-1881</strain>
    </source>
</reference>
<organism evidence="2 3">
    <name type="scientific">Thermosporothrix hazakensis</name>
    <dbReference type="NCBI Taxonomy" id="644383"/>
    <lineage>
        <taxon>Bacteria</taxon>
        <taxon>Bacillati</taxon>
        <taxon>Chloroflexota</taxon>
        <taxon>Ktedonobacteria</taxon>
        <taxon>Ktedonobacterales</taxon>
        <taxon>Thermosporotrichaceae</taxon>
        <taxon>Thermosporothrix</taxon>
    </lineage>
</organism>